<evidence type="ECO:0000256" key="1">
    <source>
        <dbReference type="ARBA" id="ARBA00004123"/>
    </source>
</evidence>
<dbReference type="GO" id="GO:0003700">
    <property type="term" value="F:DNA-binding transcription factor activity"/>
    <property type="evidence" value="ECO:0007669"/>
    <property type="project" value="InterPro"/>
</dbReference>
<evidence type="ECO:0000313" key="9">
    <source>
        <dbReference type="Proteomes" id="UP000516437"/>
    </source>
</evidence>
<comment type="similarity">
    <text evidence="6">Belongs to the AP2/ERF transcription factor family. ERF subfamily.</text>
</comment>
<dbReference type="InterPro" id="IPR044808">
    <property type="entry name" value="ERF_plant"/>
</dbReference>
<reference evidence="8 9" key="1">
    <citation type="journal article" date="2019" name="Plant Biotechnol. J.">
        <title>The red bayberry genome and genetic basis of sex determination.</title>
        <authorList>
            <person name="Jia H.M."/>
            <person name="Jia H.J."/>
            <person name="Cai Q.L."/>
            <person name="Wang Y."/>
            <person name="Zhao H.B."/>
            <person name="Yang W.F."/>
            <person name="Wang G.Y."/>
            <person name="Li Y.H."/>
            <person name="Zhan D.L."/>
            <person name="Shen Y.T."/>
            <person name="Niu Q.F."/>
            <person name="Chang L."/>
            <person name="Qiu J."/>
            <person name="Zhao L."/>
            <person name="Xie H.B."/>
            <person name="Fu W.Y."/>
            <person name="Jin J."/>
            <person name="Li X.W."/>
            <person name="Jiao Y."/>
            <person name="Zhou C.C."/>
            <person name="Tu T."/>
            <person name="Chai C.Y."/>
            <person name="Gao J.L."/>
            <person name="Fan L.J."/>
            <person name="van de Weg E."/>
            <person name="Wang J.Y."/>
            <person name="Gao Z.S."/>
        </authorList>
    </citation>
    <scope>NUCLEOTIDE SEQUENCE [LARGE SCALE GENOMIC DNA]</scope>
    <source>
        <tissue evidence="8">Leaves</tissue>
    </source>
</reference>
<evidence type="ECO:0000256" key="6">
    <source>
        <dbReference type="ARBA" id="ARBA00024343"/>
    </source>
</evidence>
<dbReference type="AlphaFoldDB" id="A0A6A1V457"/>
<comment type="caution">
    <text evidence="8">The sequence shown here is derived from an EMBL/GenBank/DDBJ whole genome shotgun (WGS) entry which is preliminary data.</text>
</comment>
<dbReference type="InterPro" id="IPR036955">
    <property type="entry name" value="AP2/ERF_dom_sf"/>
</dbReference>
<evidence type="ECO:0000259" key="7">
    <source>
        <dbReference type="PROSITE" id="PS51032"/>
    </source>
</evidence>
<dbReference type="PANTHER" id="PTHR31190">
    <property type="entry name" value="DNA-BINDING DOMAIN"/>
    <property type="match status" value="1"/>
</dbReference>
<name>A0A6A1V457_9ROSI</name>
<dbReference type="GO" id="GO:0003677">
    <property type="term" value="F:DNA binding"/>
    <property type="evidence" value="ECO:0007669"/>
    <property type="project" value="UniProtKB-KW"/>
</dbReference>
<dbReference type="SUPFAM" id="SSF54171">
    <property type="entry name" value="DNA-binding domain"/>
    <property type="match status" value="1"/>
</dbReference>
<evidence type="ECO:0000256" key="5">
    <source>
        <dbReference type="ARBA" id="ARBA00023242"/>
    </source>
</evidence>
<keyword evidence="9" id="KW-1185">Reference proteome</keyword>
<keyword evidence="3" id="KW-0238">DNA-binding</keyword>
<keyword evidence="4" id="KW-0804">Transcription</keyword>
<dbReference type="OrthoDB" id="1930411at2759"/>
<evidence type="ECO:0000256" key="4">
    <source>
        <dbReference type="ARBA" id="ARBA00023163"/>
    </source>
</evidence>
<dbReference type="EMBL" id="RXIC02000025">
    <property type="protein sequence ID" value="KAB1207524.1"/>
    <property type="molecule type" value="Genomic_DNA"/>
</dbReference>
<dbReference type="InterPro" id="IPR016177">
    <property type="entry name" value="DNA-bd_dom_sf"/>
</dbReference>
<gene>
    <name evidence="8" type="ORF">CJ030_MR7G007523</name>
</gene>
<evidence type="ECO:0000313" key="8">
    <source>
        <dbReference type="EMBL" id="KAB1207524.1"/>
    </source>
</evidence>
<evidence type="ECO:0000256" key="3">
    <source>
        <dbReference type="ARBA" id="ARBA00023125"/>
    </source>
</evidence>
<dbReference type="CDD" id="cd00018">
    <property type="entry name" value="AP2"/>
    <property type="match status" value="1"/>
</dbReference>
<evidence type="ECO:0000256" key="2">
    <source>
        <dbReference type="ARBA" id="ARBA00023015"/>
    </source>
</evidence>
<dbReference type="FunFam" id="3.30.730.10:FF:000001">
    <property type="entry name" value="Ethylene-responsive transcription factor 2"/>
    <property type="match status" value="1"/>
</dbReference>
<proteinExistence type="inferred from homology"/>
<dbReference type="Proteomes" id="UP000516437">
    <property type="component" value="Chromosome 7"/>
</dbReference>
<comment type="subcellular location">
    <subcellularLocation>
        <location evidence="1">Nucleus</location>
    </subcellularLocation>
</comment>
<dbReference type="PROSITE" id="PS51032">
    <property type="entry name" value="AP2_ERF"/>
    <property type="match status" value="1"/>
</dbReference>
<organism evidence="8 9">
    <name type="scientific">Morella rubra</name>
    <name type="common">Chinese bayberry</name>
    <dbReference type="NCBI Taxonomy" id="262757"/>
    <lineage>
        <taxon>Eukaryota</taxon>
        <taxon>Viridiplantae</taxon>
        <taxon>Streptophyta</taxon>
        <taxon>Embryophyta</taxon>
        <taxon>Tracheophyta</taxon>
        <taxon>Spermatophyta</taxon>
        <taxon>Magnoliopsida</taxon>
        <taxon>eudicotyledons</taxon>
        <taxon>Gunneridae</taxon>
        <taxon>Pentapetalae</taxon>
        <taxon>rosids</taxon>
        <taxon>fabids</taxon>
        <taxon>Fagales</taxon>
        <taxon>Myricaceae</taxon>
        <taxon>Morella</taxon>
    </lineage>
</organism>
<dbReference type="Gene3D" id="3.30.730.10">
    <property type="entry name" value="AP2/ERF domain"/>
    <property type="match status" value="1"/>
</dbReference>
<sequence length="276" mass="31730">MYEDAVKPAKRQKKNLYRGIRQRPWGKWAAEIGNPRKRARVWLGTFNTAEEVAQAYDRKARKIIGKRARVNFPDEDEELGCCFNTSTTQNNRNPPFLRTMTIPSFLQYQTQNNVASNNRYSKGSGFGFGYDLNQIGGFCRDGFEDVELVKTDPVVVSGDENFGLGVGQRGRTHQRRCFVLMSRRQRIKVSFVYPIFQEIKFSQLSPNKHHEGKVVEKAEEKVNVVQKLSELMAYENCMKSYQIPYFDCQSAPQATNQENAVANLWSSMTRMAFPPL</sequence>
<feature type="domain" description="AP2/ERF" evidence="7">
    <location>
        <begin position="16"/>
        <end position="73"/>
    </location>
</feature>
<protein>
    <submittedName>
        <fullName evidence="8">Ethylene-responsive transcription factor 1</fullName>
    </submittedName>
</protein>
<accession>A0A6A1V457</accession>
<dbReference type="SMART" id="SM00380">
    <property type="entry name" value="AP2"/>
    <property type="match status" value="1"/>
</dbReference>
<dbReference type="Pfam" id="PF00847">
    <property type="entry name" value="AP2"/>
    <property type="match status" value="1"/>
</dbReference>
<dbReference type="GO" id="GO:0009873">
    <property type="term" value="P:ethylene-activated signaling pathway"/>
    <property type="evidence" value="ECO:0007669"/>
    <property type="project" value="InterPro"/>
</dbReference>
<keyword evidence="2" id="KW-0805">Transcription regulation</keyword>
<dbReference type="GO" id="GO:0005634">
    <property type="term" value="C:nucleus"/>
    <property type="evidence" value="ECO:0007669"/>
    <property type="project" value="UniProtKB-SubCell"/>
</dbReference>
<dbReference type="PANTHER" id="PTHR31190:SF376">
    <property type="entry name" value="EREB-LIKE PROTEIN"/>
    <property type="match status" value="1"/>
</dbReference>
<keyword evidence="5" id="KW-0539">Nucleus</keyword>
<dbReference type="PRINTS" id="PR00367">
    <property type="entry name" value="ETHRSPELEMNT"/>
</dbReference>
<dbReference type="InterPro" id="IPR001471">
    <property type="entry name" value="AP2/ERF_dom"/>
</dbReference>